<gene>
    <name evidence="1" type="ORF">BDQ12DRAFT_663277</name>
</gene>
<protein>
    <submittedName>
        <fullName evidence="1">Uncharacterized protein</fullName>
    </submittedName>
</protein>
<evidence type="ECO:0000313" key="1">
    <source>
        <dbReference type="EMBL" id="TFK42004.1"/>
    </source>
</evidence>
<keyword evidence="2" id="KW-1185">Reference proteome</keyword>
<proteinExistence type="predicted"/>
<name>A0A5C3M981_9AGAR</name>
<dbReference type="Proteomes" id="UP000308652">
    <property type="component" value="Unassembled WGS sequence"/>
</dbReference>
<organism evidence="1 2">
    <name type="scientific">Crucibulum laeve</name>
    <dbReference type="NCBI Taxonomy" id="68775"/>
    <lineage>
        <taxon>Eukaryota</taxon>
        <taxon>Fungi</taxon>
        <taxon>Dikarya</taxon>
        <taxon>Basidiomycota</taxon>
        <taxon>Agaricomycotina</taxon>
        <taxon>Agaricomycetes</taxon>
        <taxon>Agaricomycetidae</taxon>
        <taxon>Agaricales</taxon>
        <taxon>Agaricineae</taxon>
        <taxon>Nidulariaceae</taxon>
        <taxon>Crucibulum</taxon>
    </lineage>
</organism>
<accession>A0A5C3M981</accession>
<dbReference type="AlphaFoldDB" id="A0A5C3M981"/>
<reference evidence="1 2" key="1">
    <citation type="journal article" date="2019" name="Nat. Ecol. Evol.">
        <title>Megaphylogeny resolves global patterns of mushroom evolution.</title>
        <authorList>
            <person name="Varga T."/>
            <person name="Krizsan K."/>
            <person name="Foldi C."/>
            <person name="Dima B."/>
            <person name="Sanchez-Garcia M."/>
            <person name="Sanchez-Ramirez S."/>
            <person name="Szollosi G.J."/>
            <person name="Szarkandi J.G."/>
            <person name="Papp V."/>
            <person name="Albert L."/>
            <person name="Andreopoulos W."/>
            <person name="Angelini C."/>
            <person name="Antonin V."/>
            <person name="Barry K.W."/>
            <person name="Bougher N.L."/>
            <person name="Buchanan P."/>
            <person name="Buyck B."/>
            <person name="Bense V."/>
            <person name="Catcheside P."/>
            <person name="Chovatia M."/>
            <person name="Cooper J."/>
            <person name="Damon W."/>
            <person name="Desjardin D."/>
            <person name="Finy P."/>
            <person name="Geml J."/>
            <person name="Haridas S."/>
            <person name="Hughes K."/>
            <person name="Justo A."/>
            <person name="Karasinski D."/>
            <person name="Kautmanova I."/>
            <person name="Kiss B."/>
            <person name="Kocsube S."/>
            <person name="Kotiranta H."/>
            <person name="LaButti K.M."/>
            <person name="Lechner B.E."/>
            <person name="Liimatainen K."/>
            <person name="Lipzen A."/>
            <person name="Lukacs Z."/>
            <person name="Mihaltcheva S."/>
            <person name="Morgado L.N."/>
            <person name="Niskanen T."/>
            <person name="Noordeloos M.E."/>
            <person name="Ohm R.A."/>
            <person name="Ortiz-Santana B."/>
            <person name="Ovrebo C."/>
            <person name="Racz N."/>
            <person name="Riley R."/>
            <person name="Savchenko A."/>
            <person name="Shiryaev A."/>
            <person name="Soop K."/>
            <person name="Spirin V."/>
            <person name="Szebenyi C."/>
            <person name="Tomsovsky M."/>
            <person name="Tulloss R.E."/>
            <person name="Uehling J."/>
            <person name="Grigoriev I.V."/>
            <person name="Vagvolgyi C."/>
            <person name="Papp T."/>
            <person name="Martin F.M."/>
            <person name="Miettinen O."/>
            <person name="Hibbett D.S."/>
            <person name="Nagy L.G."/>
        </authorList>
    </citation>
    <scope>NUCLEOTIDE SEQUENCE [LARGE SCALE GENOMIC DNA]</scope>
    <source>
        <strain evidence="1 2">CBS 166.37</strain>
    </source>
</reference>
<sequence>MSPSLSSLAIQQTLAVCRYSFASGARILRTWNSTDKSICQVEESFLLALSDKSLQEFGVGVEFSNILEPNRTQEIARHAGGEHGTWVPKHYILKNHPMLLGG</sequence>
<evidence type="ECO:0000313" key="2">
    <source>
        <dbReference type="Proteomes" id="UP000308652"/>
    </source>
</evidence>
<dbReference type="EMBL" id="ML213593">
    <property type="protein sequence ID" value="TFK42004.1"/>
    <property type="molecule type" value="Genomic_DNA"/>
</dbReference>